<dbReference type="SUPFAM" id="SSF53850">
    <property type="entry name" value="Periplasmic binding protein-like II"/>
    <property type="match status" value="1"/>
</dbReference>
<dbReference type="GO" id="GO:0055085">
    <property type="term" value="P:transmembrane transport"/>
    <property type="evidence" value="ECO:0007669"/>
    <property type="project" value="InterPro"/>
</dbReference>
<dbReference type="InterPro" id="IPR018389">
    <property type="entry name" value="DctP_fam"/>
</dbReference>
<comment type="caution">
    <text evidence="3">The sequence shown here is derived from an EMBL/GenBank/DDBJ whole genome shotgun (WGS) entry which is preliminary data.</text>
</comment>
<proteinExistence type="predicted"/>
<evidence type="ECO:0000313" key="4">
    <source>
        <dbReference type="Proteomes" id="UP000217999"/>
    </source>
</evidence>
<feature type="signal peptide" evidence="2">
    <location>
        <begin position="1"/>
        <end position="25"/>
    </location>
</feature>
<reference evidence="3 4" key="1">
    <citation type="submission" date="2017-08" db="EMBL/GenBank/DDBJ databases">
        <title>WGS of Clinical strains of the CDC Group NO-1 linked to zoonotic infections in humans.</title>
        <authorList>
            <person name="Bernier A.-M."/>
            <person name="Bernard K."/>
        </authorList>
    </citation>
    <scope>NUCLEOTIDE SEQUENCE [LARGE SCALE GENOMIC DNA]</scope>
    <source>
        <strain evidence="3 4">NML03-0146</strain>
    </source>
</reference>
<keyword evidence="1 2" id="KW-0732">Signal</keyword>
<gene>
    <name evidence="3" type="ORF">CK620_12545</name>
</gene>
<evidence type="ECO:0000313" key="3">
    <source>
        <dbReference type="EMBL" id="PAT33689.1"/>
    </source>
</evidence>
<organism evidence="3 4">
    <name type="scientific">Vandammella animalimorsus</name>
    <dbReference type="NCBI Taxonomy" id="2029117"/>
    <lineage>
        <taxon>Bacteria</taxon>
        <taxon>Pseudomonadati</taxon>
        <taxon>Pseudomonadota</taxon>
        <taxon>Betaproteobacteria</taxon>
        <taxon>Burkholderiales</taxon>
        <taxon>Comamonadaceae</taxon>
        <taxon>Vandammella</taxon>
    </lineage>
</organism>
<dbReference type="Gene3D" id="3.40.190.170">
    <property type="entry name" value="Bacterial extracellular solute-binding protein, family 7"/>
    <property type="match status" value="1"/>
</dbReference>
<accession>A0A2A2A7X6</accession>
<dbReference type="NCBIfam" id="NF037995">
    <property type="entry name" value="TRAP_S1"/>
    <property type="match status" value="1"/>
</dbReference>
<dbReference type="PANTHER" id="PTHR33376">
    <property type="match status" value="1"/>
</dbReference>
<dbReference type="AlphaFoldDB" id="A0A2A2A7X6"/>
<name>A0A2A2A7X6_9BURK</name>
<evidence type="ECO:0000256" key="1">
    <source>
        <dbReference type="ARBA" id="ARBA00022729"/>
    </source>
</evidence>
<dbReference type="Proteomes" id="UP000217999">
    <property type="component" value="Unassembled WGS sequence"/>
</dbReference>
<dbReference type="GO" id="GO:0030246">
    <property type="term" value="F:carbohydrate binding"/>
    <property type="evidence" value="ECO:0007669"/>
    <property type="project" value="TreeGrafter"/>
</dbReference>
<dbReference type="Pfam" id="PF03480">
    <property type="entry name" value="DctP"/>
    <property type="match status" value="1"/>
</dbReference>
<evidence type="ECO:0000256" key="2">
    <source>
        <dbReference type="SAM" id="SignalP"/>
    </source>
</evidence>
<protein>
    <submittedName>
        <fullName evidence="3">C4-dicarboxylate ABC transporter substrate-binding protein</fullName>
    </submittedName>
</protein>
<dbReference type="EMBL" id="NSJF01000007">
    <property type="protein sequence ID" value="PAT33689.1"/>
    <property type="molecule type" value="Genomic_DNA"/>
</dbReference>
<dbReference type="RefSeq" id="WP_095550580.1">
    <property type="nucleotide sequence ID" value="NZ_NSJF01000007.1"/>
</dbReference>
<sequence length="326" mass="35731">MKKLSLLRLVASLLGSALIATTTQAKDFRLGLLTPPQHIWSQAASAFAADFEQHSQGRHKVALFPAAQLGNEAQMLQQLQTGALDMAFLTNAELSNRAPELGALYAPYLVQSVEQAGQLLTSPEVQQLLDQLPARAGVVGLAFGTGGLRQILSRTPVHSASDLKGRKLRVTPIEALRDFYSHLGAAPTPIPLSGVFDALANGQVDAVDMDLELIWGLKFYEKADTILLSKHMMWPVVGVVSARVWRELSPEDRQALQTLMRKHLAQTFTAYIAKEREWEQAARGSGKRIVEVGPEFFAAAIEAWEAKWRQKAPALPALRQLAKSLQ</sequence>
<dbReference type="PANTHER" id="PTHR33376:SF2">
    <property type="entry name" value="DICARBOXYLATE-BINDING PERIPLASMIC PROTEIN"/>
    <property type="match status" value="1"/>
</dbReference>
<dbReference type="CDD" id="cd13603">
    <property type="entry name" value="PBP2_TRAP_Siap_TeaA_like"/>
    <property type="match status" value="1"/>
</dbReference>
<feature type="chain" id="PRO_5013217222" evidence="2">
    <location>
        <begin position="26"/>
        <end position="326"/>
    </location>
</feature>
<dbReference type="InterPro" id="IPR038404">
    <property type="entry name" value="TRAP_DctP_sf"/>
</dbReference>